<reference evidence="1" key="1">
    <citation type="submission" date="2021-01" db="EMBL/GenBank/DDBJ databases">
        <authorList>
            <person name="Corre E."/>
            <person name="Pelletier E."/>
            <person name="Niang G."/>
            <person name="Scheremetjew M."/>
            <person name="Finn R."/>
            <person name="Kale V."/>
            <person name="Holt S."/>
            <person name="Cochrane G."/>
            <person name="Meng A."/>
            <person name="Brown T."/>
            <person name="Cohen L."/>
        </authorList>
    </citation>
    <scope>NUCLEOTIDE SEQUENCE</scope>
    <source>
        <strain evidence="1">CCMP1756</strain>
    </source>
</reference>
<proteinExistence type="predicted"/>
<reference evidence="2" key="2">
    <citation type="submission" date="2021-11" db="EMBL/GenBank/DDBJ databases">
        <authorList>
            <consortium name="Genoscope - CEA"/>
            <person name="William W."/>
        </authorList>
    </citation>
    <scope>NUCLEOTIDE SEQUENCE</scope>
</reference>
<keyword evidence="3" id="KW-1185">Reference proteome</keyword>
<sequence>MKAAPLLLYALAAGRECPGEIPEPVSLTDAAVARATAAAAWFRGAPPPRHWTLTASLARDLNQTLGAGAYKRVIEVVDRPELLVKTRAHGALHKQALNHRGERAVRAEVLYLEVARGRRGVPALYGGWIDQERVYYVVQRVDASLVRRGTRGAPSGRPSPLWLKRCQDAPVEAARALLECFRSFTDAGYHMEDLHGSQFTLNDAGEVFAIDAPESRPGAPVAATLDWALRRPKDAARRTHGPGAPGRNCSRDDDCVRTSDMERCALRDCIRGFEAGARETRGWCRRATCVGVDARTHVFDLATRTWALPLILQEGRFPSSAAKRRLEELIARMRSEAPEDRPSLVDALAALNAAPAS</sequence>
<dbReference type="AlphaFoldDB" id="A0A7S4E9X3"/>
<accession>A0A7S4E9X3</accession>
<evidence type="ECO:0000313" key="1">
    <source>
        <dbReference type="EMBL" id="CAE0699151.1"/>
    </source>
</evidence>
<gene>
    <name evidence="1" type="ORF">PCAL00307_LOCUS14587</name>
    <name evidence="2" type="ORF">PECAL_1P11810</name>
</gene>
<dbReference type="EMBL" id="HBIW01016907">
    <property type="protein sequence ID" value="CAE0699151.1"/>
    <property type="molecule type" value="Transcribed_RNA"/>
</dbReference>
<name>A0A7S4E9X3_9STRA</name>
<dbReference type="EMBL" id="CAKKNE010000001">
    <property type="protein sequence ID" value="CAH0364800.1"/>
    <property type="molecule type" value="Genomic_DNA"/>
</dbReference>
<protein>
    <recommendedName>
        <fullName evidence="4">Protein kinase domain-containing protein</fullName>
    </recommendedName>
</protein>
<evidence type="ECO:0000313" key="2">
    <source>
        <dbReference type="EMBL" id="CAH0364800.1"/>
    </source>
</evidence>
<evidence type="ECO:0000313" key="3">
    <source>
        <dbReference type="Proteomes" id="UP000789595"/>
    </source>
</evidence>
<dbReference type="Proteomes" id="UP000789595">
    <property type="component" value="Unassembled WGS sequence"/>
</dbReference>
<evidence type="ECO:0008006" key="4">
    <source>
        <dbReference type="Google" id="ProtNLM"/>
    </source>
</evidence>
<organism evidence="1">
    <name type="scientific">Pelagomonas calceolata</name>
    <dbReference type="NCBI Taxonomy" id="35677"/>
    <lineage>
        <taxon>Eukaryota</taxon>
        <taxon>Sar</taxon>
        <taxon>Stramenopiles</taxon>
        <taxon>Ochrophyta</taxon>
        <taxon>Pelagophyceae</taxon>
        <taxon>Pelagomonadales</taxon>
        <taxon>Pelagomonadaceae</taxon>
        <taxon>Pelagomonas</taxon>
    </lineage>
</organism>